<dbReference type="InterPro" id="IPR011990">
    <property type="entry name" value="TPR-like_helical_dom_sf"/>
</dbReference>
<accession>A0A074M828</accession>
<dbReference type="EMBL" id="JMIW01000007">
    <property type="protein sequence ID" value="KEO88915.1"/>
    <property type="molecule type" value="Genomic_DNA"/>
</dbReference>
<dbReference type="SUPFAM" id="SSF48452">
    <property type="entry name" value="TPR-like"/>
    <property type="match status" value="2"/>
</dbReference>
<protein>
    <recommendedName>
        <fullName evidence="3">Tetratricopeptide repeat protein</fullName>
    </recommendedName>
</protein>
<dbReference type="AlphaFoldDB" id="A0A074M828"/>
<dbReference type="Pfam" id="PF07721">
    <property type="entry name" value="TPR_4"/>
    <property type="match status" value="2"/>
</dbReference>
<dbReference type="InterPro" id="IPR011717">
    <property type="entry name" value="TPR-4"/>
</dbReference>
<dbReference type="InterPro" id="IPR053137">
    <property type="entry name" value="NLR-like"/>
</dbReference>
<dbReference type="Gene3D" id="1.25.40.10">
    <property type="entry name" value="Tetratricopeptide repeat domain"/>
    <property type="match status" value="3"/>
</dbReference>
<dbReference type="PANTHER" id="PTHR46082">
    <property type="entry name" value="ATP/GTP-BINDING PROTEIN-RELATED"/>
    <property type="match status" value="1"/>
</dbReference>
<evidence type="ECO:0000313" key="2">
    <source>
        <dbReference type="Proteomes" id="UP000027647"/>
    </source>
</evidence>
<keyword evidence="2" id="KW-1185">Reference proteome</keyword>
<reference evidence="1 2" key="1">
    <citation type="submission" date="2014-04" db="EMBL/GenBank/DDBJ databases">
        <title>A comprehensive comparison of genomes of Erythrobacter spp. strains.</title>
        <authorList>
            <person name="Zheng Q."/>
        </authorList>
    </citation>
    <scope>NUCLEOTIDE SEQUENCE [LARGE SCALE GENOMIC DNA]</scope>
    <source>
        <strain evidence="1 2">DSM 6997</strain>
    </source>
</reference>
<organism evidence="1 2">
    <name type="scientific">Erythrobacter longus</name>
    <dbReference type="NCBI Taxonomy" id="1044"/>
    <lineage>
        <taxon>Bacteria</taxon>
        <taxon>Pseudomonadati</taxon>
        <taxon>Pseudomonadota</taxon>
        <taxon>Alphaproteobacteria</taxon>
        <taxon>Sphingomonadales</taxon>
        <taxon>Erythrobacteraceae</taxon>
        <taxon>Erythrobacter/Porphyrobacter group</taxon>
        <taxon>Erythrobacter</taxon>
    </lineage>
</organism>
<dbReference type="PANTHER" id="PTHR46082:SF6">
    <property type="entry name" value="AAA+ ATPASE DOMAIN-CONTAINING PROTEIN-RELATED"/>
    <property type="match status" value="1"/>
</dbReference>
<dbReference type="Proteomes" id="UP000027647">
    <property type="component" value="Unassembled WGS sequence"/>
</dbReference>
<proteinExistence type="predicted"/>
<evidence type="ECO:0000313" key="1">
    <source>
        <dbReference type="EMBL" id="KEO88915.1"/>
    </source>
</evidence>
<comment type="caution">
    <text evidence="1">The sequence shown here is derived from an EMBL/GenBank/DDBJ whole genome shotgun (WGS) entry which is preliminary data.</text>
</comment>
<dbReference type="STRING" id="1044.EH31_15925"/>
<sequence length="659" mass="72772">MGAANPPDLNFANVPLFSIAGLIRSWIQETQGGIDMRRIAKAFLAGLLAVTFLPLAAQEPATPDYASMTNEQLGNAVNSLLDAGEFVAAIPGVEEVINRYERDGILTREDGIGWVGDLRKGYRAVQRDEPLIALTRRVISACKRELGTRNECWVDWHQILAQDLRIAKQMEAAYPAYRNWLDMVVEAHSGESEKAQEARREFTFYLEEIGQEDEAIALWKESYAVSKVLRGPYDINTTELAERIRAAYIRNDRLKDAELLSRELASELEAGLGPQDRQTRNWQVLIASTLKLQDDLKGASAILRSVLDTAPGDGSGVAATYNAKSMLEEIAELTGDFASVEAIYLANLKEARTLLDEDPLATEEALGFLSEAYVKRNELTKAEPLTLELLALYEAQDQNELWGLFIALTQQQLTEIYARQGRFDEAQAMAKAAFSEFSEDGGVFRADAIIALSSSFSLAGEYGQAETILLDAVAKKFEPKLVSALARLYLDQDRLAEAETLLARSTEGDTSRVNGEVADVALLGELYLKQGRTEDARFQFLYQLAIARQWAGTNPAPIIDALYSLSLAEQDQLRFDLAGERIDEALRLYGPNASPTNPDTLKLYFQRARITVSQGQYARGVLEMSDALNAAQASFGSGHQLTLEIAEQACCDCVSDEFS</sequence>
<name>A0A074M828_ERYLO</name>
<gene>
    <name evidence="1" type="ORF">EH31_15925</name>
</gene>
<dbReference type="GO" id="GO:0042802">
    <property type="term" value="F:identical protein binding"/>
    <property type="evidence" value="ECO:0007669"/>
    <property type="project" value="InterPro"/>
</dbReference>
<dbReference type="eggNOG" id="COG0457">
    <property type="taxonomic scope" value="Bacteria"/>
</dbReference>
<evidence type="ECO:0008006" key="3">
    <source>
        <dbReference type="Google" id="ProtNLM"/>
    </source>
</evidence>